<name>A0ABR3KWG8_TRISP</name>
<dbReference type="EMBL" id="JBEUSY010000139">
    <property type="protein sequence ID" value="KAL1244201.1"/>
    <property type="molecule type" value="Genomic_DNA"/>
</dbReference>
<evidence type="ECO:0000313" key="2">
    <source>
        <dbReference type="Proteomes" id="UP001558632"/>
    </source>
</evidence>
<proteinExistence type="predicted"/>
<organism evidence="1 2">
    <name type="scientific">Trichinella spiralis</name>
    <name type="common">Trichina worm</name>
    <dbReference type="NCBI Taxonomy" id="6334"/>
    <lineage>
        <taxon>Eukaryota</taxon>
        <taxon>Metazoa</taxon>
        <taxon>Ecdysozoa</taxon>
        <taxon>Nematoda</taxon>
        <taxon>Enoplea</taxon>
        <taxon>Dorylaimia</taxon>
        <taxon>Trichinellida</taxon>
        <taxon>Trichinellidae</taxon>
        <taxon>Trichinella</taxon>
    </lineage>
</organism>
<gene>
    <name evidence="1" type="ORF">TSPI_06160</name>
</gene>
<sequence length="111" mass="12831">MEMVRMPSSAHGYRGLISKQKLPEMELAHSNSSLSSGYKRTKRMLRASDAVFWKSYGQGHRWLFGKIAEVQGPRNYEAPTEQDDQRLRTPKQNMLLKHVEIHIKDDDSMAL</sequence>
<accession>A0ABR3KWG8</accession>
<reference evidence="1 2" key="1">
    <citation type="submission" date="2024-07" db="EMBL/GenBank/DDBJ databases">
        <title>Enhanced genomic and transcriptomic resources for Trichinella pseudospiralis and T. spiralis underpin the discovery of pronounced molecular differences between stages and species.</title>
        <authorList>
            <person name="Pasi K.K."/>
            <person name="La Rosa G."/>
            <person name="Gomez-Morales M.A."/>
            <person name="Tosini F."/>
            <person name="Sumanam S."/>
            <person name="Young N.D."/>
            <person name="Chang B.C."/>
            <person name="Robin G.B."/>
        </authorList>
    </citation>
    <scope>NUCLEOTIDE SEQUENCE [LARGE SCALE GENOMIC DNA]</scope>
    <source>
        <strain evidence="1">ISS534</strain>
    </source>
</reference>
<protein>
    <submittedName>
        <fullName evidence="1">DNA primase small subunit PriS</fullName>
    </submittedName>
</protein>
<keyword evidence="2" id="KW-1185">Reference proteome</keyword>
<evidence type="ECO:0000313" key="1">
    <source>
        <dbReference type="EMBL" id="KAL1244201.1"/>
    </source>
</evidence>
<comment type="caution">
    <text evidence="1">The sequence shown here is derived from an EMBL/GenBank/DDBJ whole genome shotgun (WGS) entry which is preliminary data.</text>
</comment>
<dbReference type="Proteomes" id="UP001558632">
    <property type="component" value="Unassembled WGS sequence"/>
</dbReference>